<proteinExistence type="predicted"/>
<evidence type="ECO:0000256" key="1">
    <source>
        <dbReference type="ARBA" id="ARBA00023015"/>
    </source>
</evidence>
<dbReference type="KEGG" id="rhs:A3Q41_00806"/>
<dbReference type="PANTHER" id="PTHR30055:SF174">
    <property type="entry name" value="TRANSCRIPTIONAL REGULATORY PROTEIN (PROBABLY TETR-FAMILY)-RELATED"/>
    <property type="match status" value="1"/>
</dbReference>
<dbReference type="PRINTS" id="PR00455">
    <property type="entry name" value="HTHTETR"/>
</dbReference>
<dbReference type="PROSITE" id="PS50977">
    <property type="entry name" value="HTH_TETR_2"/>
    <property type="match status" value="1"/>
</dbReference>
<dbReference type="GO" id="GO:0000976">
    <property type="term" value="F:transcription cis-regulatory region binding"/>
    <property type="evidence" value="ECO:0007669"/>
    <property type="project" value="TreeGrafter"/>
</dbReference>
<feature type="domain" description="HTH tetR-type" evidence="5">
    <location>
        <begin position="11"/>
        <end position="71"/>
    </location>
</feature>
<keyword evidence="7" id="KW-1185">Reference proteome</keyword>
<evidence type="ECO:0000313" key="7">
    <source>
        <dbReference type="Proteomes" id="UP000076038"/>
    </source>
</evidence>
<dbReference type="RefSeq" id="WP_032406556.1">
    <property type="nucleotide sequence ID" value="NZ_CP015220.1"/>
</dbReference>
<evidence type="ECO:0000259" key="5">
    <source>
        <dbReference type="PROSITE" id="PS50977"/>
    </source>
</evidence>
<dbReference type="OrthoDB" id="8479950at2"/>
<sequence length="191" mass="21958">MTTPRKRMTPEQRRAQLIEIGSTLFAERPYEDVWIEEVADLAGVSRGLMYHYFPSKREFFVEIVRTESERNLAVTAPDPSLPVLEQIAAGLDAYIAYTDEHAHGVRAVNRGALLGDDRINDILTREFDIQQQRILDALPDEFHDDETIRAALRGWVAFVRAVCHDWVERRTLKREQVRELCLKAIAGLLEV</sequence>
<keyword evidence="1" id="KW-0805">Transcription regulation</keyword>
<dbReference type="InterPro" id="IPR050109">
    <property type="entry name" value="HTH-type_TetR-like_transc_reg"/>
</dbReference>
<evidence type="ECO:0000256" key="2">
    <source>
        <dbReference type="ARBA" id="ARBA00023125"/>
    </source>
</evidence>
<dbReference type="Pfam" id="PF00440">
    <property type="entry name" value="TetR_N"/>
    <property type="match status" value="1"/>
</dbReference>
<feature type="DNA-binding region" description="H-T-H motif" evidence="4">
    <location>
        <begin position="34"/>
        <end position="53"/>
    </location>
</feature>
<dbReference type="EMBL" id="CP015220">
    <property type="protein sequence ID" value="AMY22124.1"/>
    <property type="molecule type" value="Genomic_DNA"/>
</dbReference>
<dbReference type="Proteomes" id="UP000076038">
    <property type="component" value="Chromosome"/>
</dbReference>
<keyword evidence="2 4" id="KW-0238">DNA-binding</keyword>
<name>A0A143QGS7_RHOFA</name>
<dbReference type="Pfam" id="PF21943">
    <property type="entry name" value="TetR_C_46"/>
    <property type="match status" value="1"/>
</dbReference>
<dbReference type="Gene3D" id="1.10.357.10">
    <property type="entry name" value="Tetracycline Repressor, domain 2"/>
    <property type="match status" value="1"/>
</dbReference>
<reference evidence="7" key="2">
    <citation type="submission" date="2016-04" db="EMBL/GenBank/DDBJ databases">
        <title>Complete Genome and Plasmid Sequences for Rhodococcus fascians D188 and Draft Sequences for Rhodococcus spp. Isolates PBTS 1 and PBTS 2.</title>
        <authorList>
            <person name="Stamer R."/>
            <person name="Vereecke D."/>
            <person name="Zhang Y."/>
            <person name="Schilkey F."/>
            <person name="Devitt N."/>
            <person name="Randall J."/>
        </authorList>
    </citation>
    <scope>NUCLEOTIDE SEQUENCE [LARGE SCALE GENOMIC DNA]</scope>
    <source>
        <strain evidence="7">PBTS2</strain>
    </source>
</reference>
<dbReference type="GO" id="GO:0003700">
    <property type="term" value="F:DNA-binding transcription factor activity"/>
    <property type="evidence" value="ECO:0007669"/>
    <property type="project" value="TreeGrafter"/>
</dbReference>
<organism evidence="6 7">
    <name type="scientific">Rhodococcoides fascians</name>
    <name type="common">Rhodococcus fascians</name>
    <dbReference type="NCBI Taxonomy" id="1828"/>
    <lineage>
        <taxon>Bacteria</taxon>
        <taxon>Bacillati</taxon>
        <taxon>Actinomycetota</taxon>
        <taxon>Actinomycetes</taxon>
        <taxon>Mycobacteriales</taxon>
        <taxon>Nocardiaceae</taxon>
        <taxon>Rhodococcoides</taxon>
    </lineage>
</organism>
<reference evidence="6 7" key="1">
    <citation type="journal article" date="2016" name="Genome Announc.">
        <title>Complete Genome and Plasmid Sequences for Rhodococcus fascians D188 and Draft Sequences for Rhodococcus Isolates PBTS 1 and PBTS 2.</title>
        <authorList>
            <person name="Stamler R.A."/>
            <person name="Vereecke D."/>
            <person name="Zhang Y."/>
            <person name="Schilkey F."/>
            <person name="Devitt N."/>
            <person name="Randall J.J."/>
        </authorList>
    </citation>
    <scope>NUCLEOTIDE SEQUENCE [LARGE SCALE GENOMIC DNA]</scope>
    <source>
        <strain evidence="6 7">PBTS2</strain>
    </source>
</reference>
<dbReference type="PATRIC" id="fig|1653479.3.peg.825"/>
<protein>
    <submittedName>
        <fullName evidence="6">HTH-type transcriptional repressor KstR2</fullName>
    </submittedName>
</protein>
<accession>A0A143QGS7</accession>
<dbReference type="AlphaFoldDB" id="A0A143QGS7"/>
<evidence type="ECO:0000313" key="6">
    <source>
        <dbReference type="EMBL" id="AMY22124.1"/>
    </source>
</evidence>
<gene>
    <name evidence="6" type="primary">kstR2_1</name>
    <name evidence="6" type="ORF">A3Q41_00806</name>
</gene>
<keyword evidence="3" id="KW-0804">Transcription</keyword>
<dbReference type="InterPro" id="IPR009057">
    <property type="entry name" value="Homeodomain-like_sf"/>
</dbReference>
<evidence type="ECO:0000256" key="4">
    <source>
        <dbReference type="PROSITE-ProRule" id="PRU00335"/>
    </source>
</evidence>
<dbReference type="InterPro" id="IPR054129">
    <property type="entry name" value="DesT_TetR_C"/>
</dbReference>
<evidence type="ECO:0000256" key="3">
    <source>
        <dbReference type="ARBA" id="ARBA00023163"/>
    </source>
</evidence>
<dbReference type="PANTHER" id="PTHR30055">
    <property type="entry name" value="HTH-TYPE TRANSCRIPTIONAL REGULATOR RUTR"/>
    <property type="match status" value="1"/>
</dbReference>
<dbReference type="InterPro" id="IPR001647">
    <property type="entry name" value="HTH_TetR"/>
</dbReference>
<dbReference type="SUPFAM" id="SSF46689">
    <property type="entry name" value="Homeodomain-like"/>
    <property type="match status" value="1"/>
</dbReference>